<evidence type="ECO:0000313" key="2">
    <source>
        <dbReference type="EMBL" id="QEV09827.1"/>
    </source>
</evidence>
<accession>A0ABX6B6E0</accession>
<reference evidence="2 3" key="1">
    <citation type="submission" date="2017-09" db="EMBL/GenBank/DDBJ databases">
        <authorList>
            <person name="Lee N."/>
            <person name="Cho B.-K."/>
        </authorList>
    </citation>
    <scope>NUCLEOTIDE SEQUENCE [LARGE SCALE GENOMIC DNA]</scope>
    <source>
        <strain evidence="2 3">ATCC 13879</strain>
    </source>
</reference>
<evidence type="ECO:0000313" key="3">
    <source>
        <dbReference type="Proteomes" id="UP000326041"/>
    </source>
</evidence>
<keyword evidence="3" id="KW-1185">Reference proteome</keyword>
<organism evidence="2 3">
    <name type="scientific">Streptomyces prasinus</name>
    <dbReference type="NCBI Taxonomy" id="67345"/>
    <lineage>
        <taxon>Bacteria</taxon>
        <taxon>Bacillati</taxon>
        <taxon>Actinomycetota</taxon>
        <taxon>Actinomycetes</taxon>
        <taxon>Kitasatosporales</taxon>
        <taxon>Streptomycetaceae</taxon>
        <taxon>Streptomyces</taxon>
    </lineage>
</organism>
<feature type="region of interest" description="Disordered" evidence="1">
    <location>
        <begin position="53"/>
        <end position="82"/>
    </location>
</feature>
<name>A0ABX6B6E0_9ACTN</name>
<evidence type="ECO:0000256" key="1">
    <source>
        <dbReference type="SAM" id="MobiDB-lite"/>
    </source>
</evidence>
<gene>
    <name evidence="2" type="ORF">CP972_33235</name>
</gene>
<proteinExistence type="predicted"/>
<protein>
    <submittedName>
        <fullName evidence="2">Uncharacterized protein</fullName>
    </submittedName>
</protein>
<sequence>MTPATVRAPRPGADAPVSAVDAARTVPGTGDVLFGPVVSPSARVPVTAIAVLDARGPDRGGRRPRAGTRAPEPGAHRPVGRA</sequence>
<dbReference type="EMBL" id="CP023697">
    <property type="protein sequence ID" value="QEV09827.1"/>
    <property type="molecule type" value="Genomic_DNA"/>
</dbReference>
<dbReference type="Proteomes" id="UP000326041">
    <property type="component" value="Chromosome"/>
</dbReference>